<proteinExistence type="predicted"/>
<sequence>MQGNQGATTISSSYFNNNRIFNKQTNEPTYQKRTYESSNRKQQKHESFPPFRIRLKVDKYPTQDVTIIKELNQKCKLNLTYGRISTSKNDKCYLLYCNTSSQFESLLDKSKWPDKIYDCEYTFDLPQKIPSSYSVVMLNIPVQWNVQGFCEELKQRYKTIVKAERLFVKGGRPISKIRIDFSSNKELLEILKNKRMLFDDDNTAYTIEPYVSPTRVLRCYICQQYDDHIAAYCPNKDKPICFKCGQQHSYNPDCQNEVCCVHCKGGHMAGNPNCPKKIETRDLKKLQRKSSSLISTNLSYTNRWTGNSARYLFGNSTTTTNNNANDNNRLMEMIDTIHVNIQTVSQQQSDLIKLFNDLSDKTNNQVKETVNINQVLNEIVCPLLKDVTNIIYTQINPQQKQQIKSAHNKLVSYLDHKVFNQSSFTVQHILQSSQQIQAASPQTTARSDDTNIDMGQ</sequence>
<dbReference type="EMBL" id="CAJOBA010002463">
    <property type="protein sequence ID" value="CAF3645879.1"/>
    <property type="molecule type" value="Genomic_DNA"/>
</dbReference>
<dbReference type="Proteomes" id="UP000677228">
    <property type="component" value="Unassembled WGS sequence"/>
</dbReference>
<dbReference type="SUPFAM" id="SSF57756">
    <property type="entry name" value="Retrovirus zinc finger-like domains"/>
    <property type="match status" value="1"/>
</dbReference>
<dbReference type="Gene3D" id="4.10.60.10">
    <property type="entry name" value="Zinc finger, CCHC-type"/>
    <property type="match status" value="1"/>
</dbReference>
<evidence type="ECO:0000313" key="3">
    <source>
        <dbReference type="EMBL" id="CAF3645879.1"/>
    </source>
</evidence>
<protein>
    <submittedName>
        <fullName evidence="3">Uncharacterized protein</fullName>
    </submittedName>
</protein>
<dbReference type="AlphaFoldDB" id="A0A8S2HGL0"/>
<dbReference type="EMBL" id="CAJNOK010002463">
    <property type="protein sequence ID" value="CAF0861042.1"/>
    <property type="molecule type" value="Genomic_DNA"/>
</dbReference>
<feature type="region of interest" description="Disordered" evidence="1">
    <location>
        <begin position="25"/>
        <end position="47"/>
    </location>
</feature>
<feature type="compositionally biased region" description="Basic and acidic residues" evidence="1">
    <location>
        <begin position="33"/>
        <end position="47"/>
    </location>
</feature>
<accession>A0A8S2HGL0</accession>
<comment type="caution">
    <text evidence="3">The sequence shown here is derived from an EMBL/GenBank/DDBJ whole genome shotgun (WGS) entry which is preliminary data.</text>
</comment>
<organism evidence="3 4">
    <name type="scientific">Didymodactylos carnosus</name>
    <dbReference type="NCBI Taxonomy" id="1234261"/>
    <lineage>
        <taxon>Eukaryota</taxon>
        <taxon>Metazoa</taxon>
        <taxon>Spiralia</taxon>
        <taxon>Gnathifera</taxon>
        <taxon>Rotifera</taxon>
        <taxon>Eurotatoria</taxon>
        <taxon>Bdelloidea</taxon>
        <taxon>Philodinida</taxon>
        <taxon>Philodinidae</taxon>
        <taxon>Didymodactylos</taxon>
    </lineage>
</organism>
<dbReference type="GO" id="GO:0008270">
    <property type="term" value="F:zinc ion binding"/>
    <property type="evidence" value="ECO:0007669"/>
    <property type="project" value="InterPro"/>
</dbReference>
<gene>
    <name evidence="2" type="ORF">OVA965_LOCUS7636</name>
    <name evidence="3" type="ORF">TMI583_LOCUS7631</name>
</gene>
<reference evidence="3" key="1">
    <citation type="submission" date="2021-02" db="EMBL/GenBank/DDBJ databases">
        <authorList>
            <person name="Nowell W R."/>
        </authorList>
    </citation>
    <scope>NUCLEOTIDE SEQUENCE</scope>
</reference>
<name>A0A8S2HGL0_9BILA</name>
<dbReference type="Proteomes" id="UP000682733">
    <property type="component" value="Unassembled WGS sequence"/>
</dbReference>
<feature type="region of interest" description="Disordered" evidence="1">
    <location>
        <begin position="437"/>
        <end position="456"/>
    </location>
</feature>
<evidence type="ECO:0000313" key="4">
    <source>
        <dbReference type="Proteomes" id="UP000682733"/>
    </source>
</evidence>
<evidence type="ECO:0000256" key="1">
    <source>
        <dbReference type="SAM" id="MobiDB-lite"/>
    </source>
</evidence>
<dbReference type="GO" id="GO:0003676">
    <property type="term" value="F:nucleic acid binding"/>
    <property type="evidence" value="ECO:0007669"/>
    <property type="project" value="InterPro"/>
</dbReference>
<evidence type="ECO:0000313" key="2">
    <source>
        <dbReference type="EMBL" id="CAF0861042.1"/>
    </source>
</evidence>
<dbReference type="InterPro" id="IPR036875">
    <property type="entry name" value="Znf_CCHC_sf"/>
</dbReference>